<evidence type="ECO:0000256" key="1">
    <source>
        <dbReference type="SAM" id="Phobius"/>
    </source>
</evidence>
<evidence type="ECO:0000313" key="2">
    <source>
        <dbReference type="EMBL" id="KKM86691.1"/>
    </source>
</evidence>
<sequence length="29" mass="2980">MEGLQGFIWGVLLMGMLGSAALMIGIAKA</sequence>
<accession>A0A0F9LHP8</accession>
<keyword evidence="1" id="KW-0812">Transmembrane</keyword>
<proteinExistence type="predicted"/>
<reference evidence="2" key="1">
    <citation type="journal article" date="2015" name="Nature">
        <title>Complex archaea that bridge the gap between prokaryotes and eukaryotes.</title>
        <authorList>
            <person name="Spang A."/>
            <person name="Saw J.H."/>
            <person name="Jorgensen S.L."/>
            <person name="Zaremba-Niedzwiedzka K."/>
            <person name="Martijn J."/>
            <person name="Lind A.E."/>
            <person name="van Eijk R."/>
            <person name="Schleper C."/>
            <person name="Guy L."/>
            <person name="Ettema T.J."/>
        </authorList>
    </citation>
    <scope>NUCLEOTIDE SEQUENCE</scope>
</reference>
<gene>
    <name evidence="2" type="ORF">LCGC14_1276370</name>
</gene>
<dbReference type="AlphaFoldDB" id="A0A0F9LHP8"/>
<organism evidence="2">
    <name type="scientific">marine sediment metagenome</name>
    <dbReference type="NCBI Taxonomy" id="412755"/>
    <lineage>
        <taxon>unclassified sequences</taxon>
        <taxon>metagenomes</taxon>
        <taxon>ecological metagenomes</taxon>
    </lineage>
</organism>
<protein>
    <submittedName>
        <fullName evidence="2">Uncharacterized protein</fullName>
    </submittedName>
</protein>
<keyword evidence="1" id="KW-0472">Membrane</keyword>
<comment type="caution">
    <text evidence="2">The sequence shown here is derived from an EMBL/GenBank/DDBJ whole genome shotgun (WGS) entry which is preliminary data.</text>
</comment>
<feature type="transmembrane region" description="Helical" evidence="1">
    <location>
        <begin position="6"/>
        <end position="27"/>
    </location>
</feature>
<keyword evidence="1" id="KW-1133">Transmembrane helix</keyword>
<name>A0A0F9LHP8_9ZZZZ</name>
<dbReference type="EMBL" id="LAZR01007214">
    <property type="protein sequence ID" value="KKM86691.1"/>
    <property type="molecule type" value="Genomic_DNA"/>
</dbReference>